<dbReference type="InterPro" id="IPR036188">
    <property type="entry name" value="FAD/NAD-bd_sf"/>
</dbReference>
<dbReference type="NCBIfam" id="NF005691">
    <property type="entry name" value="PRK07494.1"/>
    <property type="match status" value="1"/>
</dbReference>
<dbReference type="PRINTS" id="PR00420">
    <property type="entry name" value="RNGMNOXGNASE"/>
</dbReference>
<comment type="similarity">
    <text evidence="3">Belongs to the UbiH/COQ6 family.</text>
</comment>
<dbReference type="Gene3D" id="3.50.50.60">
    <property type="entry name" value="FAD/NAD(P)-binding domain"/>
    <property type="match status" value="2"/>
</dbReference>
<evidence type="ECO:0000313" key="10">
    <source>
        <dbReference type="Proteomes" id="UP001549164"/>
    </source>
</evidence>
<keyword evidence="6 9" id="KW-0560">Oxidoreductase</keyword>
<dbReference type="Pfam" id="PF01494">
    <property type="entry name" value="FAD_binding_3"/>
    <property type="match status" value="1"/>
</dbReference>
<dbReference type="InterPro" id="IPR051205">
    <property type="entry name" value="UbiH/COQ6_monooxygenase"/>
</dbReference>
<dbReference type="SUPFAM" id="SSF51905">
    <property type="entry name" value="FAD/NAD(P)-binding domain"/>
    <property type="match status" value="1"/>
</dbReference>
<dbReference type="InterPro" id="IPR010971">
    <property type="entry name" value="UbiH/COQ6"/>
</dbReference>
<evidence type="ECO:0000256" key="4">
    <source>
        <dbReference type="ARBA" id="ARBA00022630"/>
    </source>
</evidence>
<dbReference type="Proteomes" id="UP001549164">
    <property type="component" value="Unassembled WGS sequence"/>
</dbReference>
<evidence type="ECO:0000256" key="3">
    <source>
        <dbReference type="ARBA" id="ARBA00005349"/>
    </source>
</evidence>
<dbReference type="PANTHER" id="PTHR43876:SF7">
    <property type="entry name" value="UBIQUINONE BIOSYNTHESIS MONOOXYGENASE COQ6, MITOCHONDRIAL"/>
    <property type="match status" value="1"/>
</dbReference>
<evidence type="ECO:0000256" key="7">
    <source>
        <dbReference type="ARBA" id="ARBA00023033"/>
    </source>
</evidence>
<evidence type="ECO:0000256" key="2">
    <source>
        <dbReference type="ARBA" id="ARBA00004749"/>
    </source>
</evidence>
<organism evidence="9 10">
    <name type="scientific">Martelella mangrovi</name>
    <dbReference type="NCBI Taxonomy" id="1397477"/>
    <lineage>
        <taxon>Bacteria</taxon>
        <taxon>Pseudomonadati</taxon>
        <taxon>Pseudomonadota</taxon>
        <taxon>Alphaproteobacteria</taxon>
        <taxon>Hyphomicrobiales</taxon>
        <taxon>Aurantimonadaceae</taxon>
        <taxon>Martelella</taxon>
    </lineage>
</organism>
<dbReference type="GO" id="GO:0016491">
    <property type="term" value="F:oxidoreductase activity"/>
    <property type="evidence" value="ECO:0007669"/>
    <property type="project" value="UniProtKB-KW"/>
</dbReference>
<feature type="domain" description="FAD-binding" evidence="8">
    <location>
        <begin position="4"/>
        <end position="311"/>
    </location>
</feature>
<comment type="cofactor">
    <cofactor evidence="1">
        <name>FAD</name>
        <dbReference type="ChEBI" id="CHEBI:57692"/>
    </cofactor>
</comment>
<accession>A0ABV2IAM1</accession>
<dbReference type="InterPro" id="IPR002938">
    <property type="entry name" value="FAD-bd"/>
</dbReference>
<comment type="caution">
    <text evidence="9">The sequence shown here is derived from an EMBL/GenBank/DDBJ whole genome shotgun (WGS) entry which is preliminary data.</text>
</comment>
<keyword evidence="10" id="KW-1185">Reference proteome</keyword>
<keyword evidence="4" id="KW-0285">Flavoprotein</keyword>
<keyword evidence="5" id="KW-0274">FAD</keyword>
<protein>
    <submittedName>
        <fullName evidence="9">2-octaprenyl-6-methoxyphenol hydroxylase</fullName>
        <ecNumber evidence="9">1.14.13.-</ecNumber>
    </submittedName>
</protein>
<evidence type="ECO:0000313" key="9">
    <source>
        <dbReference type="EMBL" id="MET3599967.1"/>
    </source>
</evidence>
<dbReference type="NCBIfam" id="TIGR01988">
    <property type="entry name" value="Ubi-OHases"/>
    <property type="match status" value="1"/>
</dbReference>
<gene>
    <name evidence="9" type="ORF">ABID12_001907</name>
</gene>
<evidence type="ECO:0000256" key="1">
    <source>
        <dbReference type="ARBA" id="ARBA00001974"/>
    </source>
</evidence>
<comment type="pathway">
    <text evidence="2">Cofactor biosynthesis; ubiquinone biosynthesis.</text>
</comment>
<dbReference type="EMBL" id="JBEPLY010000005">
    <property type="protein sequence ID" value="MET3599967.1"/>
    <property type="molecule type" value="Genomic_DNA"/>
</dbReference>
<keyword evidence="7" id="KW-0503">Monooxygenase</keyword>
<evidence type="ECO:0000256" key="6">
    <source>
        <dbReference type="ARBA" id="ARBA00023002"/>
    </source>
</evidence>
<name>A0ABV2IAM1_9HYPH</name>
<dbReference type="PANTHER" id="PTHR43876">
    <property type="entry name" value="UBIQUINONE BIOSYNTHESIS MONOOXYGENASE COQ6, MITOCHONDRIAL"/>
    <property type="match status" value="1"/>
</dbReference>
<reference evidence="9 10" key="1">
    <citation type="submission" date="2024-06" db="EMBL/GenBank/DDBJ databases">
        <title>Genomic Encyclopedia of Type Strains, Phase IV (KMG-IV): sequencing the most valuable type-strain genomes for metagenomic binning, comparative biology and taxonomic classification.</title>
        <authorList>
            <person name="Goeker M."/>
        </authorList>
    </citation>
    <scope>NUCLEOTIDE SEQUENCE [LARGE SCALE GENOMIC DNA]</scope>
    <source>
        <strain evidence="9 10">DSM 28102</strain>
    </source>
</reference>
<sequence length="394" mass="42292">MSDFEIAVIGGGPAGMISALALARAGRRVALVAPSPSGGDHRTTALMDHSIALLARLGLWQSVRPEAAPLKTMRIIDGTGRLVRAPTVSFRSAEIDLEAFGYNIPNTVLVGKLNEAIASEPNITRFETIADDFTVDKDGVAVTLAGGETFSAELIVGSDGRRSKVRENAGIGVRQWSYKQSAVVLNFSHALAHDDISTEFHTRGGPFTQVPLPAKNRSSLVWVMDTPAAEDMAARPEAEIAAAIEERMQSLLGAVTIEGPVQKWPLSSMVANRFGKGRTVLVGEAAHAFPPIGAQGLNLSLRDIMRLARMLDGIDGAKISARTGERYDFLRKSDVWSRTASVDLLNRSLLADFIPAQLARSAGLYMLSAVPPLRQFAMREGVQPLRGIKELFAG</sequence>
<evidence type="ECO:0000256" key="5">
    <source>
        <dbReference type="ARBA" id="ARBA00022827"/>
    </source>
</evidence>
<dbReference type="EC" id="1.14.13.-" evidence="9"/>
<evidence type="ECO:0000259" key="8">
    <source>
        <dbReference type="Pfam" id="PF01494"/>
    </source>
</evidence>
<dbReference type="RefSeq" id="WP_354434019.1">
    <property type="nucleotide sequence ID" value="NZ_JBEPLY010000005.1"/>
</dbReference>
<proteinExistence type="inferred from homology"/>